<reference evidence="7 8" key="1">
    <citation type="submission" date="2017-08" db="EMBL/GenBank/DDBJ databases">
        <title>Infants hospitalized years apart are colonized by the same room-sourced microbial strains.</title>
        <authorList>
            <person name="Brooks B."/>
            <person name="Olm M.R."/>
            <person name="Firek B.A."/>
            <person name="Baker R."/>
            <person name="Thomas B.C."/>
            <person name="Morowitz M.J."/>
            <person name="Banfield J.F."/>
        </authorList>
    </citation>
    <scope>NUCLEOTIDE SEQUENCE [LARGE SCALE GENOMIC DNA]</scope>
    <source>
        <strain evidence="7">S2_005_002_R2_29</strain>
    </source>
</reference>
<dbReference type="SUPFAM" id="SSF53335">
    <property type="entry name" value="S-adenosyl-L-methionine-dependent methyltransferases"/>
    <property type="match status" value="1"/>
</dbReference>
<dbReference type="Pfam" id="PF01189">
    <property type="entry name" value="Methyltr_RsmB-F"/>
    <property type="match status" value="1"/>
</dbReference>
<evidence type="ECO:0000256" key="2">
    <source>
        <dbReference type="ARBA" id="ARBA00022679"/>
    </source>
</evidence>
<feature type="binding site" evidence="5">
    <location>
        <position position="265"/>
    </location>
    <ligand>
        <name>S-adenosyl-L-methionine</name>
        <dbReference type="ChEBI" id="CHEBI:59789"/>
    </ligand>
</feature>
<dbReference type="InterPro" id="IPR029063">
    <property type="entry name" value="SAM-dependent_MTases_sf"/>
</dbReference>
<protein>
    <submittedName>
        <fullName evidence="7">MFS transporter</fullName>
    </submittedName>
</protein>
<dbReference type="Gene3D" id="3.40.50.150">
    <property type="entry name" value="Vaccinia Virus protein VP39"/>
    <property type="match status" value="1"/>
</dbReference>
<dbReference type="AlphaFoldDB" id="A0A2W5MYB5"/>
<gene>
    <name evidence="7" type="ORF">DI551_07615</name>
</gene>
<evidence type="ECO:0000259" key="6">
    <source>
        <dbReference type="PROSITE" id="PS51686"/>
    </source>
</evidence>
<evidence type="ECO:0000256" key="1">
    <source>
        <dbReference type="ARBA" id="ARBA00022603"/>
    </source>
</evidence>
<dbReference type="SUPFAM" id="SSF48013">
    <property type="entry name" value="NusB-like"/>
    <property type="match status" value="1"/>
</dbReference>
<dbReference type="PANTHER" id="PTHR22807:SF61">
    <property type="entry name" value="NOL1_NOP2_SUN FAMILY PROTEIN _ ANTITERMINATION NUSB DOMAIN-CONTAINING PROTEIN"/>
    <property type="match status" value="1"/>
</dbReference>
<dbReference type="Proteomes" id="UP000249417">
    <property type="component" value="Unassembled WGS sequence"/>
</dbReference>
<keyword evidence="3 5" id="KW-0949">S-adenosyl-L-methionine</keyword>
<dbReference type="InterPro" id="IPR049560">
    <property type="entry name" value="MeTrfase_RsmB-F_NOP2_cat"/>
</dbReference>
<feature type="active site" description="Nucleophile" evidence="5">
    <location>
        <position position="362"/>
    </location>
</feature>
<feature type="binding site" evidence="5">
    <location>
        <begin position="244"/>
        <end position="250"/>
    </location>
    <ligand>
        <name>S-adenosyl-L-methionine</name>
        <dbReference type="ChEBI" id="CHEBI:59789"/>
    </ligand>
</feature>
<dbReference type="InterPro" id="IPR006027">
    <property type="entry name" value="NusB_RsmB_TIM44"/>
</dbReference>
<keyword evidence="2 5" id="KW-0808">Transferase</keyword>
<evidence type="ECO:0000313" key="8">
    <source>
        <dbReference type="Proteomes" id="UP000249417"/>
    </source>
</evidence>
<name>A0A2W5MYB5_9BACT</name>
<keyword evidence="4 5" id="KW-0694">RNA-binding</keyword>
<dbReference type="EMBL" id="QFQB01000052">
    <property type="protein sequence ID" value="PZQ45358.1"/>
    <property type="molecule type" value="Genomic_DNA"/>
</dbReference>
<feature type="domain" description="SAM-dependent MTase RsmB/NOP-type" evidence="6">
    <location>
        <begin position="134"/>
        <end position="430"/>
    </location>
</feature>
<dbReference type="GO" id="GO:0008173">
    <property type="term" value="F:RNA methyltransferase activity"/>
    <property type="evidence" value="ECO:0007669"/>
    <property type="project" value="InterPro"/>
</dbReference>
<feature type="binding site" evidence="5">
    <location>
        <position position="309"/>
    </location>
    <ligand>
        <name>S-adenosyl-L-methionine</name>
        <dbReference type="ChEBI" id="CHEBI:59789"/>
    </ligand>
</feature>
<feature type="binding site" evidence="5">
    <location>
        <position position="293"/>
    </location>
    <ligand>
        <name>S-adenosyl-L-methionine</name>
        <dbReference type="ChEBI" id="CHEBI:59789"/>
    </ligand>
</feature>
<dbReference type="InterPro" id="IPR001678">
    <property type="entry name" value="MeTrfase_RsmB-F_NOP2_dom"/>
</dbReference>
<dbReference type="Gene3D" id="1.10.940.10">
    <property type="entry name" value="NusB-like"/>
    <property type="match status" value="1"/>
</dbReference>
<accession>A0A2W5MYB5</accession>
<dbReference type="GO" id="GO:0006355">
    <property type="term" value="P:regulation of DNA-templated transcription"/>
    <property type="evidence" value="ECO:0007669"/>
    <property type="project" value="InterPro"/>
</dbReference>
<proteinExistence type="inferred from homology"/>
<evidence type="ECO:0000256" key="4">
    <source>
        <dbReference type="ARBA" id="ARBA00022884"/>
    </source>
</evidence>
<dbReference type="GO" id="GO:0001510">
    <property type="term" value="P:RNA methylation"/>
    <property type="evidence" value="ECO:0007669"/>
    <property type="project" value="InterPro"/>
</dbReference>
<evidence type="ECO:0000256" key="3">
    <source>
        <dbReference type="ARBA" id="ARBA00022691"/>
    </source>
</evidence>
<dbReference type="Pfam" id="PF01029">
    <property type="entry name" value="NusB"/>
    <property type="match status" value="1"/>
</dbReference>
<dbReference type="InterPro" id="IPR035926">
    <property type="entry name" value="NusB-like_sf"/>
</dbReference>
<dbReference type="FunFam" id="3.40.50.150:FF:000257">
    <property type="entry name" value="16S rRNA methyltransferase"/>
    <property type="match status" value="1"/>
</dbReference>
<dbReference type="GO" id="GO:0003723">
    <property type="term" value="F:RNA binding"/>
    <property type="evidence" value="ECO:0007669"/>
    <property type="project" value="UniProtKB-UniRule"/>
</dbReference>
<keyword evidence="1 5" id="KW-0489">Methyltransferase</keyword>
<organism evidence="7 8">
    <name type="scientific">Micavibrio aeruginosavorus</name>
    <dbReference type="NCBI Taxonomy" id="349221"/>
    <lineage>
        <taxon>Bacteria</taxon>
        <taxon>Pseudomonadati</taxon>
        <taxon>Bdellovibrionota</taxon>
        <taxon>Bdellovibrionia</taxon>
        <taxon>Bdellovibrionales</taxon>
        <taxon>Pseudobdellovibrionaceae</taxon>
        <taxon>Micavibrio</taxon>
    </lineage>
</organism>
<comment type="similarity">
    <text evidence="5">Belongs to the class I-like SAM-binding methyltransferase superfamily. RsmB/NOP family.</text>
</comment>
<evidence type="ECO:0000313" key="7">
    <source>
        <dbReference type="EMBL" id="PZQ45358.1"/>
    </source>
</evidence>
<evidence type="ECO:0000256" key="5">
    <source>
        <dbReference type="PROSITE-ProRule" id="PRU01023"/>
    </source>
</evidence>
<dbReference type="PRINTS" id="PR02008">
    <property type="entry name" value="RCMTFAMILY"/>
</dbReference>
<dbReference type="CDD" id="cd02440">
    <property type="entry name" value="AdoMet_MTases"/>
    <property type="match status" value="1"/>
</dbReference>
<comment type="caution">
    <text evidence="7">The sequence shown here is derived from an EMBL/GenBank/DDBJ whole genome shotgun (WGS) entry which is preliminary data.</text>
</comment>
<dbReference type="PROSITE" id="PS51686">
    <property type="entry name" value="SAM_MT_RSMB_NOP"/>
    <property type="match status" value="1"/>
</dbReference>
<dbReference type="PANTHER" id="PTHR22807">
    <property type="entry name" value="NOP2 YEAST -RELATED NOL1/NOP2/FMU SUN DOMAIN-CONTAINING"/>
    <property type="match status" value="1"/>
</dbReference>
<dbReference type="InterPro" id="IPR023267">
    <property type="entry name" value="RCMT"/>
</dbReference>
<sequence>MPARKAALSMLDQIFSQKKMLDSVLERDRGYLDLPPRDRAFVRMMVATILRRRGQIDDLIARAMNKGEEPRPETLKFILYIGVVQIMFMDVANHAAVDTAVNLASHNGLESKKGFVNAVLRRIAGEEGRKWLADQDAASLNIPEWLYLQWINSYGAVRAREIGNACLTEAPLDFTVKDPAQKEEWARKLAARILPTGSLRRPAGGHVADLEGFEDGAWWIQDASSALPVRLFGDVAGKTVLDLCAAPGGKTAQLAAAGAKVVALDRSASRMKTLGENLARLGFAESVQTIVEDGAGWQSRETFKYILLDAPCTATGTIRRHPDLMALKHQKDQDGLMSIQERLLVNAAALLEKGGLLIYCTCSLQKAEGEGQIQRFLHANGNFRRIPVRKEELGGLDGVVNSEGDVRVTPQILKDDGGMDGFFISRLQKIS</sequence>